<evidence type="ECO:0000256" key="3">
    <source>
        <dbReference type="ARBA" id="ARBA00023015"/>
    </source>
</evidence>
<evidence type="ECO:0000256" key="4">
    <source>
        <dbReference type="ARBA" id="ARBA00023125"/>
    </source>
</evidence>
<keyword evidence="6" id="KW-0539">Nucleus</keyword>
<keyword evidence="2" id="KW-0862">Zinc</keyword>
<evidence type="ECO:0000313" key="7">
    <source>
        <dbReference type="EMBL" id="KAK5065819.1"/>
    </source>
</evidence>
<keyword evidence="1" id="KW-0479">Metal-binding</keyword>
<dbReference type="EMBL" id="JAVRRF010000005">
    <property type="protein sequence ID" value="KAK5065819.1"/>
    <property type="molecule type" value="Genomic_DNA"/>
</dbReference>
<dbReference type="PANTHER" id="PTHR36206">
    <property type="entry name" value="ASPERCRYPTIN BIOSYNTHESIS CLUSTER-SPECIFIC TRANSCRIPTION REGULATOR ATNN-RELATED"/>
    <property type="match status" value="1"/>
</dbReference>
<keyword evidence="8" id="KW-1185">Reference proteome</keyword>
<dbReference type="Pfam" id="PF11951">
    <property type="entry name" value="Fungal_trans_2"/>
    <property type="match status" value="1"/>
</dbReference>
<comment type="caution">
    <text evidence="7">The sequence shown here is derived from an EMBL/GenBank/DDBJ whole genome shotgun (WGS) entry which is preliminary data.</text>
</comment>
<evidence type="ECO:0000313" key="8">
    <source>
        <dbReference type="Proteomes" id="UP001345691"/>
    </source>
</evidence>
<protein>
    <recommendedName>
        <fullName evidence="9">Zn(2)-C6 fungal-type domain-containing protein</fullName>
    </recommendedName>
</protein>
<dbReference type="CDD" id="cd00067">
    <property type="entry name" value="GAL4"/>
    <property type="match status" value="1"/>
</dbReference>
<reference evidence="7 8" key="1">
    <citation type="submission" date="2023-08" db="EMBL/GenBank/DDBJ databases">
        <title>Black Yeasts Isolated from many extreme environments.</title>
        <authorList>
            <person name="Coleine C."/>
            <person name="Stajich J.E."/>
            <person name="Selbmann L."/>
        </authorList>
    </citation>
    <scope>NUCLEOTIDE SEQUENCE [LARGE SCALE GENOMIC DNA]</scope>
    <source>
        <strain evidence="7 8">CCFEE 6328</strain>
    </source>
</reference>
<keyword evidence="3" id="KW-0805">Transcription regulation</keyword>
<proteinExistence type="predicted"/>
<dbReference type="InterPro" id="IPR052360">
    <property type="entry name" value="Transcr_Regulatory_Proteins"/>
</dbReference>
<dbReference type="InterPro" id="IPR036864">
    <property type="entry name" value="Zn2-C6_fun-type_DNA-bd_sf"/>
</dbReference>
<gene>
    <name evidence="7" type="ORF">LTR69_003369</name>
</gene>
<dbReference type="InterPro" id="IPR001138">
    <property type="entry name" value="Zn2Cys6_DnaBD"/>
</dbReference>
<dbReference type="Proteomes" id="UP001345691">
    <property type="component" value="Unassembled WGS sequence"/>
</dbReference>
<evidence type="ECO:0000256" key="1">
    <source>
        <dbReference type="ARBA" id="ARBA00022723"/>
    </source>
</evidence>
<dbReference type="PANTHER" id="PTHR36206:SF16">
    <property type="entry name" value="TRANSCRIPTION FACTOR DOMAIN-CONTAINING PROTEIN-RELATED"/>
    <property type="match status" value="1"/>
</dbReference>
<dbReference type="InterPro" id="IPR021858">
    <property type="entry name" value="Fun_TF"/>
</dbReference>
<evidence type="ECO:0008006" key="9">
    <source>
        <dbReference type="Google" id="ProtNLM"/>
    </source>
</evidence>
<accession>A0ABR0JK52</accession>
<evidence type="ECO:0000256" key="2">
    <source>
        <dbReference type="ARBA" id="ARBA00022833"/>
    </source>
</evidence>
<organism evidence="7 8">
    <name type="scientific">Exophiala sideris</name>
    <dbReference type="NCBI Taxonomy" id="1016849"/>
    <lineage>
        <taxon>Eukaryota</taxon>
        <taxon>Fungi</taxon>
        <taxon>Dikarya</taxon>
        <taxon>Ascomycota</taxon>
        <taxon>Pezizomycotina</taxon>
        <taxon>Eurotiomycetes</taxon>
        <taxon>Chaetothyriomycetidae</taxon>
        <taxon>Chaetothyriales</taxon>
        <taxon>Herpotrichiellaceae</taxon>
        <taxon>Exophiala</taxon>
    </lineage>
</organism>
<evidence type="ECO:0000256" key="6">
    <source>
        <dbReference type="ARBA" id="ARBA00023242"/>
    </source>
</evidence>
<sequence length="480" mass="54529">MTGNNVRTRIRKVKCDEAEPCCKRCTSTGRKCDGYFKPQDDNLSLESNRLTTNGSSGDEDRAFAFFGQMAGPALSGHSESYFWTNVVMQLSHREPAVRHAVVAVSSLYEKFQDVVKTPISAPANPLALRHYNAAIKELRSTRDETVVLVVCALFICIEFLQGNHQSAIEHCRSGILVLNKADTSLVWARDHLVPMFCRIGLFPFFFGCTASSFPSVAGLDPISSTCFSSITDAQSTLDVILSTSIRFIRNSDSYRLGELRHTTIPTWIREKQDSLVISLNEWRCAFSEFRTSNIDLLTCCLLQMKFLVVQIWVNVALDKSEMVYDQHIDKFQSIIDLASQASLSRSQAPRPRPSFIFDMGFTPLLYFVAMKCRNLSIRLAALSFMTTLGIARETLWDLNTMYRVARRLIEIEHGIDLNSLQNPFPRHMVPEESRVKEVMLDEMEIRRNETGSKQLWAQMHPVLWRPVDELVTKSEWIALS</sequence>
<name>A0ABR0JK52_9EURO</name>
<keyword evidence="4" id="KW-0238">DNA-binding</keyword>
<keyword evidence="5" id="KW-0804">Transcription</keyword>
<dbReference type="SUPFAM" id="SSF57701">
    <property type="entry name" value="Zn2/Cys6 DNA-binding domain"/>
    <property type="match status" value="1"/>
</dbReference>
<evidence type="ECO:0000256" key="5">
    <source>
        <dbReference type="ARBA" id="ARBA00023163"/>
    </source>
</evidence>